<evidence type="ECO:0000256" key="1">
    <source>
        <dbReference type="SAM" id="MobiDB-lite"/>
    </source>
</evidence>
<dbReference type="Gene3D" id="1.10.30.50">
    <property type="match status" value="1"/>
</dbReference>
<keyword evidence="2" id="KW-0378">Hydrolase</keyword>
<comment type="caution">
    <text evidence="2">The sequence shown here is derived from an EMBL/GenBank/DDBJ whole genome shotgun (WGS) entry which is preliminary data.</text>
</comment>
<dbReference type="GO" id="GO:0004519">
    <property type="term" value="F:endonuclease activity"/>
    <property type="evidence" value="ECO:0007669"/>
    <property type="project" value="UniProtKB-KW"/>
</dbReference>
<dbReference type="EMBL" id="JACHEU010000001">
    <property type="protein sequence ID" value="MBB6011890.1"/>
    <property type="molecule type" value="Genomic_DNA"/>
</dbReference>
<feature type="region of interest" description="Disordered" evidence="1">
    <location>
        <begin position="1"/>
        <end position="27"/>
    </location>
</feature>
<gene>
    <name evidence="2" type="ORF">HNR59_001235</name>
</gene>
<organism evidence="2 3">
    <name type="scientific">Aquamicrobium lusatiense</name>
    <dbReference type="NCBI Taxonomy" id="89772"/>
    <lineage>
        <taxon>Bacteria</taxon>
        <taxon>Pseudomonadati</taxon>
        <taxon>Pseudomonadota</taxon>
        <taxon>Alphaproteobacteria</taxon>
        <taxon>Hyphomicrobiales</taxon>
        <taxon>Phyllobacteriaceae</taxon>
        <taxon>Aquamicrobium</taxon>
    </lineage>
</organism>
<dbReference type="Proteomes" id="UP000533306">
    <property type="component" value="Unassembled WGS sequence"/>
</dbReference>
<evidence type="ECO:0000313" key="3">
    <source>
        <dbReference type="Proteomes" id="UP000533306"/>
    </source>
</evidence>
<keyword evidence="3" id="KW-1185">Reference proteome</keyword>
<evidence type="ECO:0000313" key="2">
    <source>
        <dbReference type="EMBL" id="MBB6011890.1"/>
    </source>
</evidence>
<reference evidence="2 3" key="1">
    <citation type="submission" date="2020-08" db="EMBL/GenBank/DDBJ databases">
        <title>Genomic Encyclopedia of Type Strains, Phase IV (KMG-IV): sequencing the most valuable type-strain genomes for metagenomic binning, comparative biology and taxonomic classification.</title>
        <authorList>
            <person name="Goeker M."/>
        </authorList>
    </citation>
    <scope>NUCLEOTIDE SEQUENCE [LARGE SCALE GENOMIC DNA]</scope>
    <source>
        <strain evidence="2 3">DSM 11099</strain>
    </source>
</reference>
<accession>A0A7W9S0Y6</accession>
<keyword evidence="2" id="KW-0540">Nuclease</keyword>
<protein>
    <submittedName>
        <fullName evidence="2">5-methylcytosine-specific restriction endonuclease McrA</fullName>
    </submittedName>
</protein>
<sequence>MPSRPPVHRPPGIGDRQQQRRLYDQTRDKQEWRGWYKTARWQRRREAQLRDEPLCVMCQKAGRLTPATVADHVERHNGGYDLFWYGPLQSLCAPCHSSVKQREEIRSHAER</sequence>
<dbReference type="RefSeq" id="WP_210307215.1">
    <property type="nucleotide sequence ID" value="NZ_JACHEU010000001.1"/>
</dbReference>
<keyword evidence="2" id="KW-0255">Endonuclease</keyword>
<dbReference type="AlphaFoldDB" id="A0A7W9S0Y6"/>
<name>A0A7W9S0Y6_9HYPH</name>
<feature type="compositionally biased region" description="Basic and acidic residues" evidence="1">
    <location>
        <begin position="17"/>
        <end position="27"/>
    </location>
</feature>
<proteinExistence type="predicted"/>